<proteinExistence type="predicted"/>
<dbReference type="InterPro" id="IPR036249">
    <property type="entry name" value="Thioredoxin-like_sf"/>
</dbReference>
<dbReference type="SUPFAM" id="SSF52833">
    <property type="entry name" value="Thioredoxin-like"/>
    <property type="match status" value="1"/>
</dbReference>
<keyword evidence="3" id="KW-1185">Reference proteome</keyword>
<dbReference type="InterPro" id="IPR040079">
    <property type="entry name" value="Glutathione_S-Trfase"/>
</dbReference>
<dbReference type="GO" id="GO:0006559">
    <property type="term" value="P:L-phenylalanine catabolic process"/>
    <property type="evidence" value="ECO:0007669"/>
    <property type="project" value="TreeGrafter"/>
</dbReference>
<dbReference type="SUPFAM" id="SSF47616">
    <property type="entry name" value="GST C-terminal domain-like"/>
    <property type="match status" value="1"/>
</dbReference>
<dbReference type="SFLD" id="SFLDS00019">
    <property type="entry name" value="Glutathione_Transferase_(cytos"/>
    <property type="match status" value="1"/>
</dbReference>
<sequence length="218" mass="24090">MSDLTLVIGNKNYSSWSLRPWLALKAAGRAFDEVLIVLRRPETKAEILLHSAAGKLPVLKHGDLTIWESLAICEYIAATWPEAGLLPEDARACAVARSVMSEMHAGFVALRRELPMDINKLSPLAQNGVMPGEEARLDIARVQQIWQDCRGRFGRKGDFLFGRFGIADAMYAPVATRLRSYGVAMDPVSEAYVNAIYAFPAMQEWCAAAAKEQPLPEN</sequence>
<dbReference type="CDD" id="cd03194">
    <property type="entry name" value="GST_C_3"/>
    <property type="match status" value="1"/>
</dbReference>
<dbReference type="CDD" id="cd03043">
    <property type="entry name" value="GST_N_1"/>
    <property type="match status" value="1"/>
</dbReference>
<dbReference type="PROSITE" id="PS50404">
    <property type="entry name" value="GST_NTER"/>
    <property type="match status" value="1"/>
</dbReference>
<protein>
    <submittedName>
        <fullName evidence="2">Glutathione S-transferase family protein</fullName>
    </submittedName>
</protein>
<dbReference type="FunFam" id="3.40.30.10:FF:000206">
    <property type="entry name" value="Probable glutathione S-transferase"/>
    <property type="match status" value="1"/>
</dbReference>
<dbReference type="InterPro" id="IPR036282">
    <property type="entry name" value="Glutathione-S-Trfase_C_sf"/>
</dbReference>
<evidence type="ECO:0000259" key="1">
    <source>
        <dbReference type="PROSITE" id="PS50404"/>
    </source>
</evidence>
<keyword evidence="2" id="KW-0808">Transferase</keyword>
<organism evidence="2 3">
    <name type="scientific">Ferrovibrio terrae</name>
    <dbReference type="NCBI Taxonomy" id="2594003"/>
    <lineage>
        <taxon>Bacteria</taxon>
        <taxon>Pseudomonadati</taxon>
        <taxon>Pseudomonadota</taxon>
        <taxon>Alphaproteobacteria</taxon>
        <taxon>Rhodospirillales</taxon>
        <taxon>Rhodospirillaceae</taxon>
        <taxon>Ferrovibrio</taxon>
    </lineage>
</organism>
<evidence type="ECO:0000313" key="2">
    <source>
        <dbReference type="EMBL" id="QDO98049.1"/>
    </source>
</evidence>
<dbReference type="Proteomes" id="UP000317496">
    <property type="component" value="Chromosome"/>
</dbReference>
<dbReference type="AlphaFoldDB" id="A0A516H2Q8"/>
<accession>A0A516H2Q8</accession>
<feature type="domain" description="GST N-terminal" evidence="1">
    <location>
        <begin position="4"/>
        <end position="84"/>
    </location>
</feature>
<dbReference type="InterPro" id="IPR004045">
    <property type="entry name" value="Glutathione_S-Trfase_N"/>
</dbReference>
<dbReference type="Pfam" id="PF13410">
    <property type="entry name" value="GST_C_2"/>
    <property type="match status" value="1"/>
</dbReference>
<dbReference type="GO" id="GO:0006749">
    <property type="term" value="P:glutathione metabolic process"/>
    <property type="evidence" value="ECO:0007669"/>
    <property type="project" value="TreeGrafter"/>
</dbReference>
<dbReference type="Pfam" id="PF13409">
    <property type="entry name" value="GST_N_2"/>
    <property type="match status" value="1"/>
</dbReference>
<dbReference type="PANTHER" id="PTHR42673">
    <property type="entry name" value="MALEYLACETOACETATE ISOMERASE"/>
    <property type="match status" value="1"/>
</dbReference>
<dbReference type="Gene3D" id="1.20.1050.10">
    <property type="match status" value="1"/>
</dbReference>
<reference evidence="2 3" key="1">
    <citation type="submission" date="2019-07" db="EMBL/GenBank/DDBJ databases">
        <title>Genome sequencing for Ferrovibrio sp. K5.</title>
        <authorList>
            <person name="Park S.-J."/>
        </authorList>
    </citation>
    <scope>NUCLEOTIDE SEQUENCE [LARGE SCALE GENOMIC DNA]</scope>
    <source>
        <strain evidence="2 3">K5</strain>
    </source>
</reference>
<dbReference type="GO" id="GO:0004364">
    <property type="term" value="F:glutathione transferase activity"/>
    <property type="evidence" value="ECO:0007669"/>
    <property type="project" value="TreeGrafter"/>
</dbReference>
<evidence type="ECO:0000313" key="3">
    <source>
        <dbReference type="Proteomes" id="UP000317496"/>
    </source>
</evidence>
<dbReference type="GO" id="GO:0016034">
    <property type="term" value="F:maleylacetoacetate isomerase activity"/>
    <property type="evidence" value="ECO:0007669"/>
    <property type="project" value="TreeGrafter"/>
</dbReference>
<dbReference type="Gene3D" id="3.40.30.10">
    <property type="entry name" value="Glutaredoxin"/>
    <property type="match status" value="1"/>
</dbReference>
<dbReference type="RefSeq" id="WP_144069030.1">
    <property type="nucleotide sequence ID" value="NZ_CP041636.1"/>
</dbReference>
<dbReference type="PANTHER" id="PTHR42673:SF4">
    <property type="entry name" value="MALEYLACETOACETATE ISOMERASE"/>
    <property type="match status" value="1"/>
</dbReference>
<name>A0A516H2Q8_9PROT</name>
<dbReference type="EMBL" id="CP041636">
    <property type="protein sequence ID" value="QDO98049.1"/>
    <property type="molecule type" value="Genomic_DNA"/>
</dbReference>
<dbReference type="OrthoDB" id="9799538at2"/>
<dbReference type="KEGG" id="fer:FNB15_12545"/>
<gene>
    <name evidence="2" type="ORF">FNB15_12545</name>
</gene>